<comment type="caution">
    <text evidence="9">The sequence shown here is derived from an EMBL/GenBank/DDBJ whole genome shotgun (WGS) entry which is preliminary data.</text>
</comment>
<dbReference type="SMART" id="SM00066">
    <property type="entry name" value="GAL4"/>
    <property type="match status" value="1"/>
</dbReference>
<dbReference type="PANTHER" id="PTHR46910:SF37">
    <property type="entry name" value="ZN(II)2CYS6 TRANSCRIPTION FACTOR (EUROFUNG)"/>
    <property type="match status" value="1"/>
</dbReference>
<dbReference type="SMART" id="SM00906">
    <property type="entry name" value="Fungal_trans"/>
    <property type="match status" value="1"/>
</dbReference>
<evidence type="ECO:0000256" key="3">
    <source>
        <dbReference type="ARBA" id="ARBA00023015"/>
    </source>
</evidence>
<gene>
    <name evidence="9" type="ORF">NW762_014190</name>
</gene>
<dbReference type="AlphaFoldDB" id="A0A9W8RN30"/>
<accession>A0A9W8RN30</accession>
<dbReference type="InterPro" id="IPR050987">
    <property type="entry name" value="AtrR-like"/>
</dbReference>
<keyword evidence="4" id="KW-0238">DNA-binding</keyword>
<dbReference type="CDD" id="cd00067">
    <property type="entry name" value="GAL4"/>
    <property type="match status" value="1"/>
</dbReference>
<evidence type="ECO:0000256" key="4">
    <source>
        <dbReference type="ARBA" id="ARBA00023125"/>
    </source>
</evidence>
<evidence type="ECO:0000313" key="9">
    <source>
        <dbReference type="EMBL" id="KAJ4244984.1"/>
    </source>
</evidence>
<evidence type="ECO:0000256" key="2">
    <source>
        <dbReference type="ARBA" id="ARBA00022723"/>
    </source>
</evidence>
<dbReference type="GO" id="GO:0005634">
    <property type="term" value="C:nucleus"/>
    <property type="evidence" value="ECO:0007669"/>
    <property type="project" value="UniProtKB-SubCell"/>
</dbReference>
<keyword evidence="2" id="KW-0479">Metal-binding</keyword>
<dbReference type="InterPro" id="IPR001138">
    <property type="entry name" value="Zn2Cys6_DnaBD"/>
</dbReference>
<dbReference type="InterPro" id="IPR007219">
    <property type="entry name" value="XnlR_reg_dom"/>
</dbReference>
<dbReference type="EMBL" id="JAOQAZ010000048">
    <property type="protein sequence ID" value="KAJ4244984.1"/>
    <property type="molecule type" value="Genomic_DNA"/>
</dbReference>
<feature type="region of interest" description="Disordered" evidence="7">
    <location>
        <begin position="54"/>
        <end position="76"/>
    </location>
</feature>
<feature type="domain" description="Zn(2)-C6 fungal-type" evidence="8">
    <location>
        <begin position="12"/>
        <end position="42"/>
    </location>
</feature>
<keyword evidence="3" id="KW-0805">Transcription regulation</keyword>
<name>A0A9W8RN30_9HYPO</name>
<dbReference type="Proteomes" id="UP001152049">
    <property type="component" value="Unassembled WGS sequence"/>
</dbReference>
<keyword evidence="5" id="KW-0804">Transcription</keyword>
<dbReference type="Gene3D" id="4.10.240.10">
    <property type="entry name" value="Zn(2)-C6 fungal-type DNA-binding domain"/>
    <property type="match status" value="1"/>
</dbReference>
<dbReference type="OrthoDB" id="2123952at2759"/>
<dbReference type="GO" id="GO:0006351">
    <property type="term" value="P:DNA-templated transcription"/>
    <property type="evidence" value="ECO:0007669"/>
    <property type="project" value="InterPro"/>
</dbReference>
<dbReference type="GO" id="GO:0008270">
    <property type="term" value="F:zinc ion binding"/>
    <property type="evidence" value="ECO:0007669"/>
    <property type="project" value="InterPro"/>
</dbReference>
<organism evidence="9 10">
    <name type="scientific">Fusarium torreyae</name>
    <dbReference type="NCBI Taxonomy" id="1237075"/>
    <lineage>
        <taxon>Eukaryota</taxon>
        <taxon>Fungi</taxon>
        <taxon>Dikarya</taxon>
        <taxon>Ascomycota</taxon>
        <taxon>Pezizomycotina</taxon>
        <taxon>Sordariomycetes</taxon>
        <taxon>Hypocreomycetidae</taxon>
        <taxon>Hypocreales</taxon>
        <taxon>Nectriaceae</taxon>
        <taxon>Fusarium</taxon>
    </lineage>
</organism>
<dbReference type="PROSITE" id="PS50048">
    <property type="entry name" value="ZN2_CY6_FUNGAL_2"/>
    <property type="match status" value="1"/>
</dbReference>
<evidence type="ECO:0000313" key="10">
    <source>
        <dbReference type="Proteomes" id="UP001152049"/>
    </source>
</evidence>
<keyword evidence="10" id="KW-1185">Reference proteome</keyword>
<dbReference type="InterPro" id="IPR036864">
    <property type="entry name" value="Zn2-C6_fun-type_DNA-bd_sf"/>
</dbReference>
<sequence>MNVASHARRRKACDLCVSRKIKCDLAKPTCSNCKLYGVDCRITDIIPTAHAARRRVAAPETSPSASSSTASRDDTIESRLAQIESRLDQMSAEKNSKSPNRDTPELSFQNFPEIRVYKASDMWNEATTLPCLGISPQLPTGAMMANTGKLELPPLQTVLNTIERYFDNYNRYVPLFDKETFIRMTNDWYSAQPRQDLIPWAAINIVLAIAYRVIDDLSIDEPRLSRCIRNVQSATTELMAWGGDILGLQVLLGMVILFQGTTNPQLAIVLIGSAIRLAQSMGLPSTKATSDTAASAQRRRVFWIAYILDKDLALRAKAPYTQFDAETDIELPGVEEVDGLGILQSDTEDLRFNYLRARAELAIIQGKVHNFLYSRTAQRLSQEQRAETKFRIEHLLSNWRCGLPQDLMRADSLSRRFSRMPVHLVMNLYNRYLECLYRIHGMFAFDEIWINRVRCYLSPSVIQTGDDGADGEIDRRQITPLPSDWGDCVDQSRLGLELSAMGRETEYSVWLHACCNLSGLIILLVNIIEFPDHQSVMSDWTLIVRVRTMFEQMNAKASQEPFFLLQVAHELDRRARGQVKRLAHLPSLGYQEATLSEPWMDPDLMFL</sequence>
<evidence type="ECO:0000256" key="5">
    <source>
        <dbReference type="ARBA" id="ARBA00023163"/>
    </source>
</evidence>
<dbReference type="CDD" id="cd12148">
    <property type="entry name" value="fungal_TF_MHR"/>
    <property type="match status" value="1"/>
</dbReference>
<proteinExistence type="predicted"/>
<evidence type="ECO:0000256" key="7">
    <source>
        <dbReference type="SAM" id="MobiDB-lite"/>
    </source>
</evidence>
<reference evidence="9" key="1">
    <citation type="submission" date="2022-09" db="EMBL/GenBank/DDBJ databases">
        <title>Fusarium specimens isolated from Avocado Roots.</title>
        <authorList>
            <person name="Stajich J."/>
            <person name="Roper C."/>
            <person name="Heimlech-Rivalta G."/>
        </authorList>
    </citation>
    <scope>NUCLEOTIDE SEQUENCE</scope>
    <source>
        <strain evidence="9">CF00136</strain>
    </source>
</reference>
<evidence type="ECO:0000256" key="1">
    <source>
        <dbReference type="ARBA" id="ARBA00004123"/>
    </source>
</evidence>
<dbReference type="SUPFAM" id="SSF57701">
    <property type="entry name" value="Zn2/Cys6 DNA-binding domain"/>
    <property type="match status" value="1"/>
</dbReference>
<feature type="compositionally biased region" description="Low complexity" evidence="7">
    <location>
        <begin position="58"/>
        <end position="70"/>
    </location>
</feature>
<dbReference type="PANTHER" id="PTHR46910">
    <property type="entry name" value="TRANSCRIPTION FACTOR PDR1"/>
    <property type="match status" value="1"/>
</dbReference>
<keyword evidence="6" id="KW-0539">Nucleus</keyword>
<protein>
    <recommendedName>
        <fullName evidence="8">Zn(2)-C6 fungal-type domain-containing protein</fullName>
    </recommendedName>
</protein>
<dbReference type="GO" id="GO:0003677">
    <property type="term" value="F:DNA binding"/>
    <property type="evidence" value="ECO:0007669"/>
    <property type="project" value="UniProtKB-KW"/>
</dbReference>
<dbReference type="GO" id="GO:0000981">
    <property type="term" value="F:DNA-binding transcription factor activity, RNA polymerase II-specific"/>
    <property type="evidence" value="ECO:0007669"/>
    <property type="project" value="InterPro"/>
</dbReference>
<evidence type="ECO:0000256" key="6">
    <source>
        <dbReference type="ARBA" id="ARBA00023242"/>
    </source>
</evidence>
<evidence type="ECO:0000259" key="8">
    <source>
        <dbReference type="PROSITE" id="PS50048"/>
    </source>
</evidence>
<comment type="subcellular location">
    <subcellularLocation>
        <location evidence="1">Nucleus</location>
    </subcellularLocation>
</comment>
<dbReference type="Pfam" id="PF00172">
    <property type="entry name" value="Zn_clus"/>
    <property type="match status" value="1"/>
</dbReference>
<dbReference type="Pfam" id="PF04082">
    <property type="entry name" value="Fungal_trans"/>
    <property type="match status" value="1"/>
</dbReference>